<evidence type="ECO:0000313" key="2">
    <source>
        <dbReference type="Proteomes" id="UP000249579"/>
    </source>
</evidence>
<dbReference type="SUPFAM" id="SSF52402">
    <property type="entry name" value="Adenine nucleotide alpha hydrolases-like"/>
    <property type="match status" value="1"/>
</dbReference>
<accession>A0A328A3Z4</accession>
<sequence>MEKYKIHKAFIISNQELENEHVPIKIALNNDYHLYISEDIIFESYINNEDAVHLLGYAIDITQPNDSTFHILKGILHETLSSKSHYVNMLNGSFVIIKVKDGSIELFSDAAGFRSPYYTLDLNVVSSHDKLIGDLLNKKKKYQRINALDYSRYEDVYKLVPSLKLTLGSGTERIFPNPDLIHHRYQEILSEMKKHVKNLNASLSERDNKLLVGITGGIDSKCTLALSKSLGNRINTFTYMKDIYGIQDKRARQIYKNDKMIVNRLIKNINIDHEFIEFNVNDVDEEYSKDMFEWTGTTFNHPIAEKFEKKYAKEVEDVFQFRSVIFSNAKFDYPKEYLHKNLSFQDIYEHIHHKQLQDISFEKAIQLTHEYFERTQTNIETNNIIELLDIIHIDSRMGNWHNQLVKETDRVMDFFNYLNDRKTLNLLLHLPHEIRMYNLFHKDLINTYWPILNFFEDNGSGTLYDYERNEILHTIAAHGGIINETNMDFDLDEEMYVLIPKVNLKDTQKLKYKVDIKREEDGLLFSTYTNPKGKNYISVKISEGNQEQLIDIVDLSNGYKLLSNKLYEIEIIYHKPTTTSSWIKAGTLYMK</sequence>
<dbReference type="InterPro" id="IPR014729">
    <property type="entry name" value="Rossmann-like_a/b/a_fold"/>
</dbReference>
<organism evidence="1 2">
    <name type="scientific">Macrococcoides bohemicum</name>
    <dbReference type="NCBI Taxonomy" id="1903056"/>
    <lineage>
        <taxon>Bacteria</taxon>
        <taxon>Bacillati</taxon>
        <taxon>Bacillota</taxon>
        <taxon>Bacilli</taxon>
        <taxon>Bacillales</taxon>
        <taxon>Staphylococcaceae</taxon>
        <taxon>Macrococcoides</taxon>
    </lineage>
</organism>
<evidence type="ECO:0000313" key="1">
    <source>
        <dbReference type="EMBL" id="RAK49232.1"/>
    </source>
</evidence>
<proteinExistence type="predicted"/>
<comment type="caution">
    <text evidence="1">The sequence shown here is derived from an EMBL/GenBank/DDBJ whole genome shotgun (WGS) entry which is preliminary data.</text>
</comment>
<dbReference type="EMBL" id="PZJG01000004">
    <property type="protein sequence ID" value="RAK49232.1"/>
    <property type="molecule type" value="Genomic_DNA"/>
</dbReference>
<dbReference type="Proteomes" id="UP000249579">
    <property type="component" value="Unassembled WGS sequence"/>
</dbReference>
<dbReference type="Gene3D" id="3.40.50.620">
    <property type="entry name" value="HUPs"/>
    <property type="match status" value="1"/>
</dbReference>
<evidence type="ECO:0008006" key="3">
    <source>
        <dbReference type="Google" id="ProtNLM"/>
    </source>
</evidence>
<name>A0A328A3Z4_9STAP</name>
<dbReference type="AlphaFoldDB" id="A0A328A3Z4"/>
<gene>
    <name evidence="1" type="ORF">BHX94_07725</name>
</gene>
<protein>
    <recommendedName>
        <fullName evidence="3">Asparagine synthetase domain-containing protein</fullName>
    </recommendedName>
</protein>
<dbReference type="RefSeq" id="WP_111745796.1">
    <property type="nucleotide sequence ID" value="NZ_JBHSQY010000012.1"/>
</dbReference>
<reference evidence="1 2" key="1">
    <citation type="journal article" date="2018" name="Front. Microbiol.">
        <title>Description and Comparative Genomics of Macrococcus caseolyticus subsp. hominis subsp. nov., Macrococcus goetzii sp. nov., Macrococcus epidermidis sp. nov., and Macrococcus bohemicus sp. nov., Novel Macrococci From Human Clinical Material With Virulence Potential and Suspected Uptake of Foreign DNA by Natural Transformation.</title>
        <authorList>
            <person name="Maslanova I."/>
            <person name="Wertheimer Z."/>
            <person name="Sedlacek I."/>
            <person name="Svec P."/>
            <person name="Indrakova A."/>
            <person name="Kovarovic V."/>
            <person name="Schumann P."/>
            <person name="Sproer C."/>
            <person name="Kralova S."/>
            <person name="Sedo O."/>
            <person name="Kristofova L."/>
            <person name="Vrbovska V."/>
            <person name="Fuzik T."/>
            <person name="Petras P."/>
            <person name="Zdrahal Z."/>
            <person name="Ruzickova V."/>
            <person name="Doskar J."/>
            <person name="Pantucek R."/>
        </authorList>
    </citation>
    <scope>NUCLEOTIDE SEQUENCE [LARGE SCALE GENOMIC DNA]</scope>
    <source>
        <strain evidence="1 2">03/115</strain>
    </source>
</reference>
<dbReference type="OrthoDB" id="2462219at2"/>